<dbReference type="AlphaFoldDB" id="A0A1G9H135"/>
<evidence type="ECO:0000313" key="2">
    <source>
        <dbReference type="EMBL" id="SDL06243.1"/>
    </source>
</evidence>
<evidence type="ECO:0000256" key="1">
    <source>
        <dbReference type="SAM" id="Phobius"/>
    </source>
</evidence>
<dbReference type="OrthoDB" id="385183at2157"/>
<dbReference type="RefSeq" id="WP_139171349.1">
    <property type="nucleotide sequence ID" value="NZ_FNFE01000010.1"/>
</dbReference>
<evidence type="ECO:0000313" key="3">
    <source>
        <dbReference type="Proteomes" id="UP000198882"/>
    </source>
</evidence>
<keyword evidence="3" id="KW-1185">Reference proteome</keyword>
<keyword evidence="1" id="KW-0472">Membrane</keyword>
<protein>
    <submittedName>
        <fullName evidence="2">Uncharacterized protein</fullName>
    </submittedName>
</protein>
<accession>A0A1G9H135</accession>
<name>A0A1G9H135_9EURY</name>
<gene>
    <name evidence="2" type="ORF">SAMN04515672_0084</name>
</gene>
<reference evidence="3" key="1">
    <citation type="submission" date="2016-10" db="EMBL/GenBank/DDBJ databases">
        <authorList>
            <person name="Varghese N."/>
            <person name="Submissions S."/>
        </authorList>
    </citation>
    <scope>NUCLEOTIDE SEQUENCE [LARGE SCALE GENOMIC DNA]</scope>
    <source>
        <strain evidence="3">B4,CECT 8067,JCM 17497</strain>
    </source>
</reference>
<dbReference type="Proteomes" id="UP000198882">
    <property type="component" value="Unassembled WGS sequence"/>
</dbReference>
<feature type="transmembrane region" description="Helical" evidence="1">
    <location>
        <begin position="35"/>
        <end position="56"/>
    </location>
</feature>
<keyword evidence="1" id="KW-0812">Transmembrane</keyword>
<sequence>MKYIPHISKIIVGFVLAHFFYQWATGSEMPFNEALFMYALAGGFLFLAIHGFFTGIETATSGVDEP</sequence>
<keyword evidence="1" id="KW-1133">Transmembrane helix</keyword>
<proteinExistence type="predicted"/>
<feature type="transmembrane region" description="Helical" evidence="1">
    <location>
        <begin position="6"/>
        <end position="23"/>
    </location>
</feature>
<dbReference type="EMBL" id="FNFE01000010">
    <property type="protein sequence ID" value="SDL06243.1"/>
    <property type="molecule type" value="Genomic_DNA"/>
</dbReference>
<organism evidence="2 3">
    <name type="scientific">Natronorubrum texcoconense</name>
    <dbReference type="NCBI Taxonomy" id="1095776"/>
    <lineage>
        <taxon>Archaea</taxon>
        <taxon>Methanobacteriati</taxon>
        <taxon>Methanobacteriota</taxon>
        <taxon>Stenosarchaea group</taxon>
        <taxon>Halobacteria</taxon>
        <taxon>Halobacteriales</taxon>
        <taxon>Natrialbaceae</taxon>
        <taxon>Natronorubrum</taxon>
    </lineage>
</organism>